<accession>A0A849K935</accession>
<proteinExistence type="inferred from homology"/>
<evidence type="ECO:0000256" key="7">
    <source>
        <dbReference type="PIRSR" id="PIRSR604808-3"/>
    </source>
</evidence>
<feature type="site" description="Important for catalytic activity" evidence="7">
    <location>
        <position position="218"/>
    </location>
</feature>
<dbReference type="GO" id="GO:0006281">
    <property type="term" value="P:DNA repair"/>
    <property type="evidence" value="ECO:0007669"/>
    <property type="project" value="InterPro"/>
</dbReference>
<evidence type="ECO:0000256" key="5">
    <source>
        <dbReference type="PIRSR" id="PIRSR604808-1"/>
    </source>
</evidence>
<feature type="binding site" evidence="6">
    <location>
        <position position="149"/>
    </location>
    <ligand>
        <name>Mg(2+)</name>
        <dbReference type="ChEBI" id="CHEBI:18420"/>
        <label>1</label>
    </ligand>
</feature>
<dbReference type="PANTHER" id="PTHR43250">
    <property type="entry name" value="EXODEOXYRIBONUCLEASE III"/>
    <property type="match status" value="1"/>
</dbReference>
<dbReference type="InterPro" id="IPR005135">
    <property type="entry name" value="Endo/exonuclease/phosphatase"/>
</dbReference>
<feature type="active site" evidence="5">
    <location>
        <position position="106"/>
    </location>
</feature>
<keyword evidence="10" id="KW-1185">Reference proteome</keyword>
<organism evidence="9 10">
    <name type="scientific">Ramlibacter montanisoli</name>
    <dbReference type="NCBI Taxonomy" id="2732512"/>
    <lineage>
        <taxon>Bacteria</taxon>
        <taxon>Pseudomonadati</taxon>
        <taxon>Pseudomonadota</taxon>
        <taxon>Betaproteobacteria</taxon>
        <taxon>Burkholderiales</taxon>
        <taxon>Comamonadaceae</taxon>
        <taxon>Ramlibacter</taxon>
    </lineage>
</organism>
<dbReference type="InterPro" id="IPR036691">
    <property type="entry name" value="Endo/exonu/phosph_ase_sf"/>
</dbReference>
<dbReference type="PANTHER" id="PTHR43250:SF1">
    <property type="entry name" value="EXODEOXYRIBONUCLEASE III"/>
    <property type="match status" value="1"/>
</dbReference>
<evidence type="ECO:0000313" key="10">
    <source>
        <dbReference type="Proteomes" id="UP000552954"/>
    </source>
</evidence>
<keyword evidence="4 6" id="KW-0460">Magnesium</keyword>
<dbReference type="Proteomes" id="UP000552954">
    <property type="component" value="Unassembled WGS sequence"/>
</dbReference>
<feature type="site" description="Transition state stabilizer" evidence="7">
    <location>
        <position position="149"/>
    </location>
</feature>
<dbReference type="RefSeq" id="WP_171557602.1">
    <property type="nucleotide sequence ID" value="NZ_JABFCS010000001.1"/>
</dbReference>
<reference evidence="9 10" key="1">
    <citation type="submission" date="2020-05" db="EMBL/GenBank/DDBJ databases">
        <authorList>
            <person name="Khan S.A."/>
            <person name="Jeon C.O."/>
            <person name="Chun B.H."/>
        </authorList>
    </citation>
    <scope>NUCLEOTIDE SEQUENCE [LARGE SCALE GENOMIC DNA]</scope>
    <source>
        <strain evidence="9 10">B156</strain>
    </source>
</reference>
<feature type="site" description="Interaction with DNA substrate" evidence="7">
    <location>
        <position position="248"/>
    </location>
</feature>
<feature type="active site" description="Proton acceptor" evidence="5">
    <location>
        <position position="248"/>
    </location>
</feature>
<dbReference type="SUPFAM" id="SSF56219">
    <property type="entry name" value="DNase I-like"/>
    <property type="match status" value="1"/>
</dbReference>
<dbReference type="NCBIfam" id="TIGR00195">
    <property type="entry name" value="exoDNase_III"/>
    <property type="match status" value="1"/>
</dbReference>
<evidence type="ECO:0000259" key="8">
    <source>
        <dbReference type="Pfam" id="PF03372"/>
    </source>
</evidence>
<comment type="caution">
    <text evidence="9">The sequence shown here is derived from an EMBL/GenBank/DDBJ whole genome shotgun (WGS) entry which is preliminary data.</text>
</comment>
<evidence type="ECO:0000256" key="2">
    <source>
        <dbReference type="ARBA" id="ARBA00022723"/>
    </source>
</evidence>
<feature type="binding site" evidence="6">
    <location>
        <position position="247"/>
    </location>
    <ligand>
        <name>Mg(2+)</name>
        <dbReference type="ChEBI" id="CHEBI:18420"/>
        <label>1</label>
    </ligand>
</feature>
<gene>
    <name evidence="9" type="primary">xth</name>
    <name evidence="9" type="ORF">HK415_06855</name>
</gene>
<feature type="binding site" evidence="6">
    <location>
        <position position="147"/>
    </location>
    <ligand>
        <name>Mg(2+)</name>
        <dbReference type="ChEBI" id="CHEBI:18420"/>
        <label>1</label>
    </ligand>
</feature>
<keyword evidence="6" id="KW-0464">Manganese</keyword>
<dbReference type="GO" id="GO:0046872">
    <property type="term" value="F:metal ion binding"/>
    <property type="evidence" value="ECO:0007669"/>
    <property type="project" value="UniProtKB-KW"/>
</dbReference>
<dbReference type="NCBIfam" id="TIGR00633">
    <property type="entry name" value="xth"/>
    <property type="match status" value="1"/>
</dbReference>
<dbReference type="InterPro" id="IPR037493">
    <property type="entry name" value="ExoIII-like"/>
</dbReference>
<feature type="domain" description="Endonuclease/exonuclease/phosphatase" evidence="8">
    <location>
        <begin position="4"/>
        <end position="248"/>
    </location>
</feature>
<protein>
    <submittedName>
        <fullName evidence="9">Exodeoxyribonuclease III</fullName>
        <ecNumber evidence="9">3.1.11.2</ecNumber>
    </submittedName>
</protein>
<evidence type="ECO:0000256" key="6">
    <source>
        <dbReference type="PIRSR" id="PIRSR604808-2"/>
    </source>
</evidence>
<name>A0A849K935_9BURK</name>
<evidence type="ECO:0000313" key="9">
    <source>
        <dbReference type="EMBL" id="NNU42944.1"/>
    </source>
</evidence>
<sequence>MRIATFNVNGVKTRLPHLLRWLEREQPDVACLQELKALDEGFPAAEIRAAGYEPLWKGQRSWNGVAILARGSKPVEVRRALPGDEGDDQSRYLEAAVDGVIVGCLYLPNGNPQPGPKFDYKLAWFERLIAHAQALVASEHPVILCGDYNVVPTDFDIYNPRSWRKDALLQPESRDCWQRLLAQGWTDAIRHLHSEEPVYTFWDYFRQHWQRNAGLRIDHLLLNQRLAPALRAAGVDTWVRGEEKASDHAPAWVELALDRAPAAKPKRAARRS</sequence>
<comment type="similarity">
    <text evidence="1">Belongs to the DNA repair enzymes AP/ExoA family.</text>
</comment>
<keyword evidence="3 9" id="KW-0378">Hydrolase</keyword>
<reference evidence="9 10" key="2">
    <citation type="submission" date="2020-06" db="EMBL/GenBank/DDBJ databases">
        <title>Ramlibacter rhizophilus sp. nov., isolated from rhizosphere soil of national flower Mugunghwa from South Korea.</title>
        <authorList>
            <person name="Zheng-Fei Y."/>
            <person name="Huan T."/>
        </authorList>
    </citation>
    <scope>NUCLEOTIDE SEQUENCE [LARGE SCALE GENOMIC DNA]</scope>
    <source>
        <strain evidence="9 10">B156</strain>
    </source>
</reference>
<dbReference type="AlphaFoldDB" id="A0A849K935"/>
<comment type="cofactor">
    <cofactor evidence="6">
        <name>Mg(2+)</name>
        <dbReference type="ChEBI" id="CHEBI:18420"/>
    </cofactor>
    <cofactor evidence="6">
        <name>Mn(2+)</name>
        <dbReference type="ChEBI" id="CHEBI:29035"/>
    </cofactor>
    <text evidence="6">Probably binds two magnesium or manganese ions per subunit.</text>
</comment>
<dbReference type="EC" id="3.1.11.2" evidence="9"/>
<keyword evidence="2 6" id="KW-0479">Metal-binding</keyword>
<feature type="active site" description="Proton donor/acceptor" evidence="5">
    <location>
        <position position="147"/>
    </location>
</feature>
<dbReference type="GO" id="GO:0008311">
    <property type="term" value="F:double-stranded DNA 3'-5' DNA exonuclease activity"/>
    <property type="evidence" value="ECO:0007669"/>
    <property type="project" value="UniProtKB-EC"/>
</dbReference>
<feature type="binding site" evidence="6">
    <location>
        <position position="248"/>
    </location>
    <ligand>
        <name>Mg(2+)</name>
        <dbReference type="ChEBI" id="CHEBI:18420"/>
        <label>1</label>
    </ligand>
</feature>
<dbReference type="PROSITE" id="PS51435">
    <property type="entry name" value="AP_NUCLEASE_F1_4"/>
    <property type="match status" value="1"/>
</dbReference>
<dbReference type="InterPro" id="IPR004808">
    <property type="entry name" value="AP_endonuc_1"/>
</dbReference>
<feature type="binding site" evidence="6">
    <location>
        <position position="7"/>
    </location>
    <ligand>
        <name>Mg(2+)</name>
        <dbReference type="ChEBI" id="CHEBI:18420"/>
        <label>1</label>
    </ligand>
</feature>
<evidence type="ECO:0000256" key="1">
    <source>
        <dbReference type="ARBA" id="ARBA00007092"/>
    </source>
</evidence>
<evidence type="ECO:0000256" key="4">
    <source>
        <dbReference type="ARBA" id="ARBA00022842"/>
    </source>
</evidence>
<dbReference type="EMBL" id="JABFCS010000001">
    <property type="protein sequence ID" value="NNU42944.1"/>
    <property type="molecule type" value="Genomic_DNA"/>
</dbReference>
<dbReference type="Gene3D" id="3.60.10.10">
    <property type="entry name" value="Endonuclease/exonuclease/phosphatase"/>
    <property type="match status" value="1"/>
</dbReference>
<dbReference type="Pfam" id="PF03372">
    <property type="entry name" value="Exo_endo_phos"/>
    <property type="match status" value="1"/>
</dbReference>
<evidence type="ECO:0000256" key="3">
    <source>
        <dbReference type="ARBA" id="ARBA00022801"/>
    </source>
</evidence>
<dbReference type="CDD" id="cd09086">
    <property type="entry name" value="ExoIII-like_AP-endo"/>
    <property type="match status" value="1"/>
</dbReference>
<feature type="binding site" evidence="6">
    <location>
        <position position="34"/>
    </location>
    <ligand>
        <name>Mg(2+)</name>
        <dbReference type="ChEBI" id="CHEBI:18420"/>
        <label>1</label>
    </ligand>
</feature>